<organism evidence="2 3">
    <name type="scientific">Herbaspirillum seropedicae (strain SmR1)</name>
    <dbReference type="NCBI Taxonomy" id="757424"/>
    <lineage>
        <taxon>Bacteria</taxon>
        <taxon>Pseudomonadati</taxon>
        <taxon>Pseudomonadota</taxon>
        <taxon>Betaproteobacteria</taxon>
        <taxon>Burkholderiales</taxon>
        <taxon>Oxalobacteraceae</taxon>
        <taxon>Herbaspirillum</taxon>
    </lineage>
</organism>
<reference evidence="2 3" key="1">
    <citation type="submission" date="2010-04" db="EMBL/GenBank/DDBJ databases">
        <title>The genome of Herbaspirillum seropedicae SmR1, an endophytic, nitrogen-fixing, plant-growth promoting beta-Proteobacteria.</title>
        <authorList>
            <person name="Pedrosa F.O."/>
            <person name="Monteiro R.A."/>
            <person name="Wassem R."/>
            <person name="Cruz L.M."/>
            <person name="Ayub R.A."/>
            <person name="Colauto N.B."/>
            <person name="Fernandez M.A."/>
            <person name="Fungaro M.H.P."/>
            <person name="Grisard E.C."/>
            <person name="Hungria M."/>
            <person name="Madeira H.M.F."/>
            <person name="Nodari R.O."/>
            <person name="Osaku C.A."/>
            <person name="Petzl-Erler M.L."/>
            <person name="Terenzi H."/>
            <person name="Vieira L.G.E."/>
            <person name="Almeida M.I.M."/>
            <person name="Alves L.R."/>
            <person name="Arantes O.M.N."/>
            <person name="Balsanelli E."/>
            <person name="Barcellos F.G."/>
            <person name="Baura V.A."/>
            <person name="Binde D.R."/>
            <person name="Campo R.J."/>
            <person name="Chubatsu L.S."/>
            <person name="Chueire L.M.O."/>
            <person name="Ciferri R.R."/>
            <person name="Correa L.C."/>
            <person name="da Conceicao Silva J.L."/>
            <person name="Dabul A.N.G."/>
            <person name="Dambros B.P."/>
            <person name="Faoro H."/>
            <person name="Favetti A."/>
            <person name="Friedermann G."/>
            <person name="Furlaneto M.C."/>
            <person name="Gasques L.S."/>
            <person name="Gimenes C.C.T."/>
            <person name="Gioppo N.M.R."/>
            <person name="Glienke-Blanco C."/>
            <person name="Godoy L.P."/>
            <person name="Guerra M.P."/>
            <person name="Karp S."/>
            <person name="Kava-Cordeiro V."/>
            <person name="Margarido V.P."/>
            <person name="Mathioni S.M."/>
            <person name="Menck-Soares M.A."/>
            <person name="Murace N.K."/>
            <person name="Nicolas M.F."/>
            <person name="Oliveira C.E.C."/>
            <person name="Pagnan N.A.B."/>
            <person name="Pamphile J.A."/>
            <person name="Patussi E.V."/>
            <person name="Pereira L.F.P."/>
            <person name="Pereira-Ferrari L."/>
            <person name="Pinto F.G.S."/>
            <person name="Precoma C."/>
            <person name="Prioli A.J."/>
            <person name="Prioli S.M.A.P."/>
            <person name="Raittz R.T."/>
            <person name="Ramos H.J.O."/>
            <person name="Ribeiro E.M.S.F."/>
            <person name="Rigo L.U."/>
            <person name="Rocha C.L.M.S.C."/>
            <person name="Rocha S.N."/>
            <person name="Santos K."/>
            <person name="Satori D."/>
            <person name="Silva A.G."/>
            <person name="Simao R.C.G."/>
            <person name="Soares M.A.M."/>
            <person name="Souza E.M."/>
            <person name="Steffens M.B.R."/>
            <person name="Steindel M."/>
            <person name="Tadra-Sfeir M.Z."/>
            <person name="Takahashi E.K."/>
            <person name="Torres R.A."/>
            <person name="Valle J.S."/>
            <person name="Vernal J.I."/>
            <person name="Vilas-Boas L.A."/>
            <person name="Watanabe M.A.E."/>
            <person name="Weiss V.A."/>
            <person name="Yates M.A."/>
            <person name="Souza E.M."/>
        </authorList>
    </citation>
    <scope>NUCLEOTIDE SEQUENCE [LARGE SCALE GENOMIC DNA]</scope>
    <source>
        <strain evidence="2 3">SmR1</strain>
    </source>
</reference>
<evidence type="ECO:0000313" key="2">
    <source>
        <dbReference type="EMBL" id="ADJ62311.1"/>
    </source>
</evidence>
<feature type="region of interest" description="Disordered" evidence="1">
    <location>
        <begin position="16"/>
        <end position="133"/>
    </location>
</feature>
<dbReference type="OrthoDB" id="8724858at2"/>
<dbReference type="GeneID" id="29394353"/>
<dbReference type="Proteomes" id="UP000000329">
    <property type="component" value="Chromosome"/>
</dbReference>
<dbReference type="HOGENOM" id="CLU_1265498_0_0_4"/>
<feature type="compositionally biased region" description="Gly residues" evidence="1">
    <location>
        <begin position="104"/>
        <end position="129"/>
    </location>
</feature>
<evidence type="ECO:0000313" key="3">
    <source>
        <dbReference type="Proteomes" id="UP000000329"/>
    </source>
</evidence>
<name>D8IZJ1_HERSS</name>
<accession>D8IZJ1</accession>
<proteinExistence type="predicted"/>
<gene>
    <name evidence="2" type="ordered locus">Hsero_0792</name>
</gene>
<dbReference type="EMBL" id="CP002039">
    <property type="protein sequence ID" value="ADJ62311.1"/>
    <property type="molecule type" value="Genomic_DNA"/>
</dbReference>
<dbReference type="eggNOG" id="ENOG5030U6A">
    <property type="taxonomic scope" value="Bacteria"/>
</dbReference>
<sequence length="218" mass="22756">MSASPLSLSLSLASEANLPLAPPTPKPARLKLPPRPPVAASTAAEEARPAPRQLQPQRPQRNAAHGQATSRSVPRAPGERETRTAGAEQERSPAGLPLLLTVDGQGGQRGQGDGGSEGDEQSGGTGAAGLRGVPDEADELDCALLAEAMPPAGASGLFEVLLPCGSRLGVAIDIGPRYTSLLLMPSTERLRVQIKKKRMELENTLAQRMETSVRLTVL</sequence>
<dbReference type="STRING" id="757424.Hsero_0792"/>
<feature type="compositionally biased region" description="Basic and acidic residues" evidence="1">
    <location>
        <begin position="77"/>
        <end position="91"/>
    </location>
</feature>
<dbReference type="KEGG" id="hse:Hsero_0792"/>
<dbReference type="RefSeq" id="WP_013232828.1">
    <property type="nucleotide sequence ID" value="NC_014323.1"/>
</dbReference>
<evidence type="ECO:0000256" key="1">
    <source>
        <dbReference type="SAM" id="MobiDB-lite"/>
    </source>
</evidence>
<keyword evidence="3" id="KW-1185">Reference proteome</keyword>
<feature type="compositionally biased region" description="Low complexity" evidence="1">
    <location>
        <begin position="38"/>
        <end position="64"/>
    </location>
</feature>
<dbReference type="AlphaFoldDB" id="D8IZJ1"/>
<protein>
    <submittedName>
        <fullName evidence="2">Uncharacterized protein</fullName>
    </submittedName>
</protein>